<evidence type="ECO:0000256" key="2">
    <source>
        <dbReference type="ARBA" id="ARBA00010992"/>
    </source>
</evidence>
<evidence type="ECO:0000256" key="7">
    <source>
        <dbReference type="ARBA" id="ARBA00023136"/>
    </source>
</evidence>
<feature type="transmembrane region" description="Helical" evidence="8">
    <location>
        <begin position="93"/>
        <end position="112"/>
    </location>
</feature>
<dbReference type="PRINTS" id="PR00171">
    <property type="entry name" value="SUGRTRNSPORT"/>
</dbReference>
<feature type="transmembrane region" description="Helical" evidence="8">
    <location>
        <begin position="364"/>
        <end position="385"/>
    </location>
</feature>
<proteinExistence type="inferred from homology"/>
<dbReference type="InterPro" id="IPR003663">
    <property type="entry name" value="Sugar/inositol_transpt"/>
</dbReference>
<feature type="transmembrane region" description="Helical" evidence="8">
    <location>
        <begin position="336"/>
        <end position="357"/>
    </location>
</feature>
<feature type="transmembrane region" description="Helical" evidence="8">
    <location>
        <begin position="298"/>
        <end position="321"/>
    </location>
</feature>
<evidence type="ECO:0000256" key="4">
    <source>
        <dbReference type="ARBA" id="ARBA00022475"/>
    </source>
</evidence>
<evidence type="ECO:0000256" key="6">
    <source>
        <dbReference type="ARBA" id="ARBA00022989"/>
    </source>
</evidence>
<feature type="transmembrane region" description="Helical" evidence="8">
    <location>
        <begin position="21"/>
        <end position="40"/>
    </location>
</feature>
<dbReference type="InterPro" id="IPR005828">
    <property type="entry name" value="MFS_sugar_transport-like"/>
</dbReference>
<dbReference type="InterPro" id="IPR047984">
    <property type="entry name" value="XylE-like"/>
</dbReference>
<evidence type="ECO:0000256" key="5">
    <source>
        <dbReference type="ARBA" id="ARBA00022692"/>
    </source>
</evidence>
<feature type="transmembrane region" description="Helical" evidence="8">
    <location>
        <begin position="60"/>
        <end position="81"/>
    </location>
</feature>
<dbReference type="Pfam" id="PF00083">
    <property type="entry name" value="Sugar_tr"/>
    <property type="match status" value="1"/>
</dbReference>
<protein>
    <submittedName>
        <fullName evidence="10">MFS transporter</fullName>
    </submittedName>
</protein>
<evidence type="ECO:0000256" key="8">
    <source>
        <dbReference type="SAM" id="Phobius"/>
    </source>
</evidence>
<dbReference type="InterPro" id="IPR036259">
    <property type="entry name" value="MFS_trans_sf"/>
</dbReference>
<keyword evidence="11" id="KW-1185">Reference proteome</keyword>
<feature type="domain" description="Major facilitator superfamily (MFS) profile" evidence="9">
    <location>
        <begin position="27"/>
        <end position="495"/>
    </location>
</feature>
<feature type="transmembrane region" description="Helical" evidence="8">
    <location>
        <begin position="405"/>
        <end position="428"/>
    </location>
</feature>
<feature type="transmembrane region" description="Helical" evidence="8">
    <location>
        <begin position="440"/>
        <end position="459"/>
    </location>
</feature>
<evidence type="ECO:0000259" key="9">
    <source>
        <dbReference type="PROSITE" id="PS50850"/>
    </source>
</evidence>
<dbReference type="SUPFAM" id="SSF103473">
    <property type="entry name" value="MFS general substrate transporter"/>
    <property type="match status" value="1"/>
</dbReference>
<dbReference type="PROSITE" id="PS00217">
    <property type="entry name" value="SUGAR_TRANSPORT_2"/>
    <property type="match status" value="1"/>
</dbReference>
<evidence type="ECO:0000256" key="1">
    <source>
        <dbReference type="ARBA" id="ARBA00004651"/>
    </source>
</evidence>
<evidence type="ECO:0000256" key="3">
    <source>
        <dbReference type="ARBA" id="ARBA00022448"/>
    </source>
</evidence>
<dbReference type="Proteomes" id="UP000619761">
    <property type="component" value="Unassembled WGS sequence"/>
</dbReference>
<keyword evidence="5 8" id="KW-0812">Transmembrane</keyword>
<comment type="similarity">
    <text evidence="2">Belongs to the major facilitator superfamily. Sugar transporter (TC 2.A.1.1) family.</text>
</comment>
<sequence length="504" mass="53832">MHSSSSTNEVGISLDSSERNMTSIVIISIIATIGGFLFGFDSGVINGTVDGLKIAFNSESAGTGFNVASILLGCAVGAFFAGSWADTYGRRGILILAASLFILSAWGSGIASSSLEFVIYRLIGGLAIGAASIICPAYISELVPAEYRGKLSSIQQIAIISGLTAAFLSNYYLASTASHEVCATANIAADACKAYITENNVKGSTMPLWMEYASWRWMFWVGIIPAAIFLITLLLIPESPRFLVASGKKEKALGVLTKLYGAKAAAQTVDEIYKSIAHDHKPAFSDLIDKTKGRIRPIVWVGVGLAVLQQFVGINVVFYYGAVLWQAAGFSENDSLFINVGSGLVSIAACFITFFFVDKIGRKPLLLVGSIGMTVTLALVAFAFMGAPVDAKGNLILSSTMGVTALIAANLYVIFFNLSWGPVVWIMLGEMFPNQIRGTGLAIAGFAQWAANFLITWTFPMLLASSLGLVGAYSIYAAFSLFSVFFVIWWVKETKGVKLEEMEG</sequence>
<dbReference type="PROSITE" id="PS00216">
    <property type="entry name" value="SUGAR_TRANSPORT_1"/>
    <property type="match status" value="1"/>
</dbReference>
<dbReference type="CDD" id="cd17359">
    <property type="entry name" value="MFS_XylE_like"/>
    <property type="match status" value="1"/>
</dbReference>
<reference evidence="11" key="1">
    <citation type="journal article" date="2019" name="Int. J. Syst. Evol. Microbiol.">
        <title>The Global Catalogue of Microorganisms (GCM) 10K type strain sequencing project: providing services to taxonomists for standard genome sequencing and annotation.</title>
        <authorList>
            <consortium name="The Broad Institute Genomics Platform"/>
            <consortium name="The Broad Institute Genome Sequencing Center for Infectious Disease"/>
            <person name="Wu L."/>
            <person name="Ma J."/>
        </authorList>
    </citation>
    <scope>NUCLEOTIDE SEQUENCE [LARGE SCALE GENOMIC DNA]</scope>
    <source>
        <strain evidence="11">KCTC 32239</strain>
    </source>
</reference>
<dbReference type="PANTHER" id="PTHR48023">
    <property type="entry name" value="D-XYLOSE-PROTON SYMPORTER-LIKE 2"/>
    <property type="match status" value="1"/>
</dbReference>
<feature type="transmembrane region" description="Helical" evidence="8">
    <location>
        <begin position="471"/>
        <end position="491"/>
    </location>
</feature>
<dbReference type="PANTHER" id="PTHR48023:SF4">
    <property type="entry name" value="D-XYLOSE-PROTON SYMPORTER-LIKE 2"/>
    <property type="match status" value="1"/>
</dbReference>
<keyword evidence="7 8" id="KW-0472">Membrane</keyword>
<dbReference type="RefSeq" id="WP_373298489.1">
    <property type="nucleotide sequence ID" value="NZ_BMYZ01000002.1"/>
</dbReference>
<evidence type="ECO:0000313" key="10">
    <source>
        <dbReference type="EMBL" id="GGY77503.1"/>
    </source>
</evidence>
<dbReference type="InterPro" id="IPR020846">
    <property type="entry name" value="MFS_dom"/>
</dbReference>
<name>A0ABQ3B7K4_9GAMM</name>
<comment type="caution">
    <text evidence="10">The sequence shown here is derived from an EMBL/GenBank/DDBJ whole genome shotgun (WGS) entry which is preliminary data.</text>
</comment>
<feature type="transmembrane region" description="Helical" evidence="8">
    <location>
        <begin position="118"/>
        <end position="139"/>
    </location>
</feature>
<keyword evidence="4" id="KW-1003">Cell membrane</keyword>
<dbReference type="InterPro" id="IPR050820">
    <property type="entry name" value="MFS_Sugar_Transporter"/>
</dbReference>
<keyword evidence="6 8" id="KW-1133">Transmembrane helix</keyword>
<evidence type="ECO:0000313" key="11">
    <source>
        <dbReference type="Proteomes" id="UP000619761"/>
    </source>
</evidence>
<dbReference type="Gene3D" id="1.20.1250.20">
    <property type="entry name" value="MFS general substrate transporter like domains"/>
    <property type="match status" value="2"/>
</dbReference>
<accession>A0ABQ3B7K4</accession>
<dbReference type="PROSITE" id="PS50850">
    <property type="entry name" value="MFS"/>
    <property type="match status" value="1"/>
</dbReference>
<organism evidence="10 11">
    <name type="scientific">Cellvibrio zantedeschiae</name>
    <dbReference type="NCBI Taxonomy" id="1237077"/>
    <lineage>
        <taxon>Bacteria</taxon>
        <taxon>Pseudomonadati</taxon>
        <taxon>Pseudomonadota</taxon>
        <taxon>Gammaproteobacteria</taxon>
        <taxon>Cellvibrionales</taxon>
        <taxon>Cellvibrionaceae</taxon>
        <taxon>Cellvibrio</taxon>
    </lineage>
</organism>
<feature type="transmembrane region" description="Helical" evidence="8">
    <location>
        <begin position="151"/>
        <end position="173"/>
    </location>
</feature>
<comment type="subcellular location">
    <subcellularLocation>
        <location evidence="1">Cell membrane</location>
        <topology evidence="1">Multi-pass membrane protein</topology>
    </subcellularLocation>
</comment>
<feature type="transmembrane region" description="Helical" evidence="8">
    <location>
        <begin position="217"/>
        <end position="236"/>
    </location>
</feature>
<gene>
    <name evidence="10" type="primary">xylE</name>
    <name evidence="10" type="ORF">GCM10011613_22580</name>
</gene>
<keyword evidence="3" id="KW-0813">Transport</keyword>
<dbReference type="InterPro" id="IPR005829">
    <property type="entry name" value="Sugar_transporter_CS"/>
</dbReference>
<dbReference type="EMBL" id="BMYZ01000002">
    <property type="protein sequence ID" value="GGY77503.1"/>
    <property type="molecule type" value="Genomic_DNA"/>
</dbReference>